<organism evidence="4 7">
    <name type="scientific">Vanilla planifolia</name>
    <name type="common">Vanilla</name>
    <dbReference type="NCBI Taxonomy" id="51239"/>
    <lineage>
        <taxon>Eukaryota</taxon>
        <taxon>Viridiplantae</taxon>
        <taxon>Streptophyta</taxon>
        <taxon>Embryophyta</taxon>
        <taxon>Tracheophyta</taxon>
        <taxon>Spermatophyta</taxon>
        <taxon>Magnoliopsida</taxon>
        <taxon>Liliopsida</taxon>
        <taxon>Asparagales</taxon>
        <taxon>Orchidaceae</taxon>
        <taxon>Vanilloideae</taxon>
        <taxon>Vanilleae</taxon>
        <taxon>Vanilla</taxon>
    </lineage>
</organism>
<dbReference type="PROSITE" id="PS50089">
    <property type="entry name" value="ZF_RING_2"/>
    <property type="match status" value="1"/>
</dbReference>
<evidence type="ECO:0000256" key="2">
    <source>
        <dbReference type="SAM" id="MobiDB-lite"/>
    </source>
</evidence>
<evidence type="ECO:0000313" key="8">
    <source>
        <dbReference type="Proteomes" id="UP000639772"/>
    </source>
</evidence>
<evidence type="ECO:0000313" key="5">
    <source>
        <dbReference type="EMBL" id="KAG0487660.1"/>
    </source>
</evidence>
<dbReference type="Proteomes" id="UP000636800">
    <property type="component" value="Unassembled WGS sequence"/>
</dbReference>
<evidence type="ECO:0000313" key="7">
    <source>
        <dbReference type="Proteomes" id="UP000636800"/>
    </source>
</evidence>
<evidence type="ECO:0000313" key="4">
    <source>
        <dbReference type="EMBL" id="KAG0485890.1"/>
    </source>
</evidence>
<dbReference type="EMBL" id="JADCNM010000004">
    <property type="protein sequence ID" value="KAG0487660.1"/>
    <property type="molecule type" value="Genomic_DNA"/>
</dbReference>
<dbReference type="EMBL" id="JADCNM010000004">
    <property type="protein sequence ID" value="KAG0487663.1"/>
    <property type="molecule type" value="Genomic_DNA"/>
</dbReference>
<sequence>MEDATIPRSRTTLLDRLTAAEPITLRSLLAGSGRAVTLASILEAEKPGGRTLLDVIQEEEEEEEPIRAERPAERAEGRPVRVSLMTLLALTERAPAEEYGTPAEDENEPRICCVCMVRRKGAAFIPCGHTFCRACSRDLFTGRGSCPVCNGVIFDILDIF</sequence>
<dbReference type="SMART" id="SM00184">
    <property type="entry name" value="RING"/>
    <property type="match status" value="1"/>
</dbReference>
<dbReference type="InterPro" id="IPR013083">
    <property type="entry name" value="Znf_RING/FYVE/PHD"/>
</dbReference>
<dbReference type="Proteomes" id="UP000639772">
    <property type="component" value="Unassembled WGS sequence"/>
</dbReference>
<feature type="compositionally biased region" description="Basic and acidic residues" evidence="2">
    <location>
        <begin position="65"/>
        <end position="76"/>
    </location>
</feature>
<dbReference type="Gene3D" id="3.30.40.10">
    <property type="entry name" value="Zinc/RING finger domain, C3HC4 (zinc finger)"/>
    <property type="match status" value="1"/>
</dbReference>
<evidence type="ECO:0000259" key="3">
    <source>
        <dbReference type="PROSITE" id="PS50089"/>
    </source>
</evidence>
<dbReference type="SUPFAM" id="SSF57850">
    <property type="entry name" value="RING/U-box"/>
    <property type="match status" value="1"/>
</dbReference>
<protein>
    <recommendedName>
        <fullName evidence="3">RING-type domain-containing protein</fullName>
    </recommendedName>
</protein>
<feature type="region of interest" description="Disordered" evidence="2">
    <location>
        <begin position="55"/>
        <end position="76"/>
    </location>
</feature>
<feature type="domain" description="RING-type" evidence="3">
    <location>
        <begin position="112"/>
        <end position="150"/>
    </location>
</feature>
<dbReference type="InterPro" id="IPR001841">
    <property type="entry name" value="Znf_RING"/>
</dbReference>
<keyword evidence="1" id="KW-0862">Zinc</keyword>
<accession>A0A835V6T9</accession>
<keyword evidence="1" id="KW-0479">Metal-binding</keyword>
<reference evidence="7 8" key="1">
    <citation type="journal article" date="2020" name="Nat. Food">
        <title>A phased Vanilla planifolia genome enables genetic improvement of flavour and production.</title>
        <authorList>
            <person name="Hasing T."/>
            <person name="Tang H."/>
            <person name="Brym M."/>
            <person name="Khazi F."/>
            <person name="Huang T."/>
            <person name="Chambers A.H."/>
        </authorList>
    </citation>
    <scope>NUCLEOTIDE SEQUENCE [LARGE SCALE GENOMIC DNA]</scope>
    <source>
        <tissue evidence="4">Leaf</tissue>
    </source>
</reference>
<gene>
    <name evidence="5" type="ORF">HPP92_009755</name>
    <name evidence="6" type="ORF">HPP92_009758</name>
    <name evidence="4" type="ORF">HPP92_009969</name>
</gene>
<keyword evidence="1" id="KW-0863">Zinc-finger</keyword>
<dbReference type="OrthoDB" id="1711136at2759"/>
<name>A0A835V6T9_VANPL</name>
<keyword evidence="7" id="KW-1185">Reference proteome</keyword>
<dbReference type="Pfam" id="PF13920">
    <property type="entry name" value="zf-C3HC4_3"/>
    <property type="match status" value="1"/>
</dbReference>
<evidence type="ECO:0000313" key="6">
    <source>
        <dbReference type="EMBL" id="KAG0487663.1"/>
    </source>
</evidence>
<evidence type="ECO:0000256" key="1">
    <source>
        <dbReference type="PROSITE-ProRule" id="PRU00175"/>
    </source>
</evidence>
<dbReference type="PANTHER" id="PTHR46629">
    <property type="entry name" value="OS01G0917900 PROTEIN"/>
    <property type="match status" value="1"/>
</dbReference>
<comment type="caution">
    <text evidence="4">The sequence shown here is derived from an EMBL/GenBank/DDBJ whole genome shotgun (WGS) entry which is preliminary data.</text>
</comment>
<dbReference type="EMBL" id="JADCNL010000004">
    <property type="protein sequence ID" value="KAG0485890.1"/>
    <property type="molecule type" value="Genomic_DNA"/>
</dbReference>
<dbReference type="CDD" id="cd16449">
    <property type="entry name" value="RING-HC"/>
    <property type="match status" value="1"/>
</dbReference>
<dbReference type="GO" id="GO:0008270">
    <property type="term" value="F:zinc ion binding"/>
    <property type="evidence" value="ECO:0007669"/>
    <property type="project" value="UniProtKB-KW"/>
</dbReference>
<dbReference type="AlphaFoldDB" id="A0A835V6T9"/>
<proteinExistence type="predicted"/>